<evidence type="ECO:0000313" key="2">
    <source>
        <dbReference type="EMBL" id="KAL0070842.1"/>
    </source>
</evidence>
<dbReference type="Proteomes" id="UP001437256">
    <property type="component" value="Unassembled WGS sequence"/>
</dbReference>
<proteinExistence type="predicted"/>
<protein>
    <submittedName>
        <fullName evidence="2">Uncharacterized protein</fullName>
    </submittedName>
</protein>
<dbReference type="InterPro" id="IPR009563">
    <property type="entry name" value="SSSCA1"/>
</dbReference>
<keyword evidence="3" id="KW-1185">Reference proteome</keyword>
<gene>
    <name evidence="2" type="ORF">AAF712_002063</name>
</gene>
<comment type="caution">
    <text evidence="2">The sequence shown here is derived from an EMBL/GenBank/DDBJ whole genome shotgun (WGS) entry which is preliminary data.</text>
</comment>
<feature type="compositionally biased region" description="Low complexity" evidence="1">
    <location>
        <begin position="65"/>
        <end position="98"/>
    </location>
</feature>
<sequence>MSLTLTDVSSRLGEYMLKGWVLTDVPCTTKSCSVPLMRSPNGVTPVVHFCANCDENPDSSRSRSETTSSKSTSSSSRLSITRLDTPPTELSSELSSPTFALPPETPESTRRREQSDRASTEIGNRLLKGWAMLAEECPNDECFGVPLVRPPKPGGEKDPRKECVICGGVYTTERDWAGRETLVAVSTEAPSVKTESGTTSLNADTKTLVSTHRNAEKAPASLPPSPSTNFAGSRPITRLPTANSALESSASSLENAIVAMSQRLNALASPSLGIMDPNSISLLAESISKTTQALSQVRELQWRERQSAASREYS</sequence>
<name>A0ABR3AE56_9AGAR</name>
<dbReference type="PANTHER" id="PTHR16537:SF1">
    <property type="entry name" value="PROTEIN ZNRD2"/>
    <property type="match status" value="1"/>
</dbReference>
<dbReference type="EMBL" id="JBBXMP010000005">
    <property type="protein sequence ID" value="KAL0070842.1"/>
    <property type="molecule type" value="Genomic_DNA"/>
</dbReference>
<evidence type="ECO:0000256" key="1">
    <source>
        <dbReference type="SAM" id="MobiDB-lite"/>
    </source>
</evidence>
<feature type="region of interest" description="Disordered" evidence="1">
    <location>
        <begin position="54"/>
        <end position="121"/>
    </location>
</feature>
<dbReference type="PANTHER" id="PTHR16537">
    <property type="entry name" value="SJOEGREN SYNDROME/SCLERODERMA AUTOANTIGEN 1"/>
    <property type="match status" value="1"/>
</dbReference>
<accession>A0ABR3AE56</accession>
<feature type="compositionally biased region" description="Basic and acidic residues" evidence="1">
    <location>
        <begin position="107"/>
        <end position="119"/>
    </location>
</feature>
<dbReference type="Pfam" id="PF06677">
    <property type="entry name" value="Auto_anti-p27"/>
    <property type="match status" value="2"/>
</dbReference>
<reference evidence="2 3" key="1">
    <citation type="submission" date="2024-05" db="EMBL/GenBank/DDBJ databases">
        <title>A draft genome resource for the thread blight pathogen Marasmius tenuissimus strain MS-2.</title>
        <authorList>
            <person name="Yulfo-Soto G.E."/>
            <person name="Baruah I.K."/>
            <person name="Amoako-Attah I."/>
            <person name="Bukari Y."/>
            <person name="Meinhardt L.W."/>
            <person name="Bailey B.A."/>
            <person name="Cohen S.P."/>
        </authorList>
    </citation>
    <scope>NUCLEOTIDE SEQUENCE [LARGE SCALE GENOMIC DNA]</scope>
    <source>
        <strain evidence="2 3">MS-2</strain>
    </source>
</reference>
<dbReference type="InterPro" id="IPR051888">
    <property type="entry name" value="UPF0148_domain"/>
</dbReference>
<evidence type="ECO:0000313" key="3">
    <source>
        <dbReference type="Proteomes" id="UP001437256"/>
    </source>
</evidence>
<organism evidence="2 3">
    <name type="scientific">Marasmius tenuissimus</name>
    <dbReference type="NCBI Taxonomy" id="585030"/>
    <lineage>
        <taxon>Eukaryota</taxon>
        <taxon>Fungi</taxon>
        <taxon>Dikarya</taxon>
        <taxon>Basidiomycota</taxon>
        <taxon>Agaricomycotina</taxon>
        <taxon>Agaricomycetes</taxon>
        <taxon>Agaricomycetidae</taxon>
        <taxon>Agaricales</taxon>
        <taxon>Marasmiineae</taxon>
        <taxon>Marasmiaceae</taxon>
        <taxon>Marasmius</taxon>
    </lineage>
</organism>